<keyword evidence="2" id="KW-1185">Reference proteome</keyword>
<reference evidence="2" key="2">
    <citation type="submission" date="2017-12" db="EMBL/GenBank/DDBJ databases">
        <title>Genome sequence of the Bar-tailed Godwit (Limosa lapponica baueri).</title>
        <authorList>
            <person name="Lima N.C.B."/>
            <person name="Parody-Merino A.M."/>
            <person name="Battley P.F."/>
            <person name="Fidler A.E."/>
            <person name="Prosdocimi F."/>
        </authorList>
    </citation>
    <scope>NUCLEOTIDE SEQUENCE [LARGE SCALE GENOMIC DNA]</scope>
</reference>
<dbReference type="EMBL" id="KZ508500">
    <property type="protein sequence ID" value="PKU35127.1"/>
    <property type="molecule type" value="Genomic_DNA"/>
</dbReference>
<reference evidence="2" key="1">
    <citation type="submission" date="2017-11" db="EMBL/GenBank/DDBJ databases">
        <authorList>
            <person name="Lima N.C."/>
            <person name="Parody-Merino A.M."/>
            <person name="Battley P.F."/>
            <person name="Fidler A.E."/>
            <person name="Prosdocimi F."/>
        </authorList>
    </citation>
    <scope>NUCLEOTIDE SEQUENCE [LARGE SCALE GENOMIC DNA]</scope>
</reference>
<evidence type="ECO:0000313" key="1">
    <source>
        <dbReference type="EMBL" id="PKU35127.1"/>
    </source>
</evidence>
<dbReference type="InterPro" id="IPR013783">
    <property type="entry name" value="Ig-like_fold"/>
</dbReference>
<protein>
    <recommendedName>
        <fullName evidence="3">Ig-like domain-containing protein</fullName>
    </recommendedName>
</protein>
<dbReference type="AlphaFoldDB" id="A0A2I0TMU0"/>
<dbReference type="InterPro" id="IPR036179">
    <property type="entry name" value="Ig-like_dom_sf"/>
</dbReference>
<proteinExistence type="predicted"/>
<evidence type="ECO:0008006" key="3">
    <source>
        <dbReference type="Google" id="ProtNLM"/>
    </source>
</evidence>
<evidence type="ECO:0000313" key="2">
    <source>
        <dbReference type="Proteomes" id="UP000233556"/>
    </source>
</evidence>
<dbReference type="OrthoDB" id="9631130at2759"/>
<dbReference type="Gene3D" id="2.60.40.10">
    <property type="entry name" value="Immunoglobulins"/>
    <property type="match status" value="1"/>
</dbReference>
<gene>
    <name evidence="1" type="ORF">llap_14569</name>
</gene>
<dbReference type="SUPFAM" id="SSF48726">
    <property type="entry name" value="Immunoglobulin"/>
    <property type="match status" value="1"/>
</dbReference>
<name>A0A2I0TMU0_LIMLA</name>
<accession>A0A2I0TMU0</accession>
<sequence>MNGQGVDVHLQRLQCLQTAQVHQEPLAETTNGTGISINCSYTNIKTMEFILWYHQLLGQGPASVVVAHKGSKEEAKTMEHMKKRDVLCMRGNIDGH</sequence>
<organism evidence="1 2">
    <name type="scientific">Limosa lapponica baueri</name>
    <dbReference type="NCBI Taxonomy" id="1758121"/>
    <lineage>
        <taxon>Eukaryota</taxon>
        <taxon>Metazoa</taxon>
        <taxon>Chordata</taxon>
        <taxon>Craniata</taxon>
        <taxon>Vertebrata</taxon>
        <taxon>Euteleostomi</taxon>
        <taxon>Archelosauria</taxon>
        <taxon>Archosauria</taxon>
        <taxon>Dinosauria</taxon>
        <taxon>Saurischia</taxon>
        <taxon>Theropoda</taxon>
        <taxon>Coelurosauria</taxon>
        <taxon>Aves</taxon>
        <taxon>Neognathae</taxon>
        <taxon>Neoaves</taxon>
        <taxon>Charadriiformes</taxon>
        <taxon>Scolopacidae</taxon>
        <taxon>Limosa</taxon>
    </lineage>
</organism>
<dbReference type="Proteomes" id="UP000233556">
    <property type="component" value="Unassembled WGS sequence"/>
</dbReference>